<dbReference type="Proteomes" id="UP001249851">
    <property type="component" value="Unassembled WGS sequence"/>
</dbReference>
<organism evidence="8 9">
    <name type="scientific">Acropora cervicornis</name>
    <name type="common">Staghorn coral</name>
    <dbReference type="NCBI Taxonomy" id="6130"/>
    <lineage>
        <taxon>Eukaryota</taxon>
        <taxon>Metazoa</taxon>
        <taxon>Cnidaria</taxon>
        <taxon>Anthozoa</taxon>
        <taxon>Hexacorallia</taxon>
        <taxon>Scleractinia</taxon>
        <taxon>Astrocoeniina</taxon>
        <taxon>Acroporidae</taxon>
        <taxon>Acropora</taxon>
    </lineage>
</organism>
<dbReference type="InterPro" id="IPR006585">
    <property type="entry name" value="FTP1"/>
</dbReference>
<dbReference type="CDD" id="cd00057">
    <property type="entry name" value="FA58C"/>
    <property type="match status" value="1"/>
</dbReference>
<evidence type="ECO:0000259" key="7">
    <source>
        <dbReference type="PROSITE" id="PS50853"/>
    </source>
</evidence>
<evidence type="ECO:0000256" key="3">
    <source>
        <dbReference type="ARBA" id="ARBA00022837"/>
    </source>
</evidence>
<feature type="domain" description="Ig-like" evidence="6">
    <location>
        <begin position="340"/>
        <end position="439"/>
    </location>
</feature>
<keyword evidence="2" id="KW-0677">Repeat</keyword>
<keyword evidence="9" id="KW-1185">Reference proteome</keyword>
<feature type="domain" description="Fibronectin type-III" evidence="7">
    <location>
        <begin position="574"/>
        <end position="673"/>
    </location>
</feature>
<dbReference type="SMART" id="SM00060">
    <property type="entry name" value="FN3"/>
    <property type="match status" value="3"/>
</dbReference>
<keyword evidence="4" id="KW-1015">Disulfide bond</keyword>
<evidence type="ECO:0000256" key="4">
    <source>
        <dbReference type="ARBA" id="ARBA00023157"/>
    </source>
</evidence>
<comment type="caution">
    <text evidence="8">The sequence shown here is derived from an EMBL/GenBank/DDBJ whole genome shotgun (WGS) entry which is preliminary data.</text>
</comment>
<evidence type="ECO:0000259" key="6">
    <source>
        <dbReference type="PROSITE" id="PS50835"/>
    </source>
</evidence>
<dbReference type="PROSITE" id="PS50853">
    <property type="entry name" value="FN3"/>
    <property type="match status" value="3"/>
</dbReference>
<dbReference type="Gene3D" id="2.60.120.260">
    <property type="entry name" value="Galactose-binding domain-like"/>
    <property type="match status" value="3"/>
</dbReference>
<dbReference type="InterPro" id="IPR003961">
    <property type="entry name" value="FN3_dom"/>
</dbReference>
<dbReference type="SUPFAM" id="SSF49265">
    <property type="entry name" value="Fibronectin type III"/>
    <property type="match status" value="2"/>
</dbReference>
<accession>A0AAD9QY85</accession>
<keyword evidence="8" id="KW-0675">Receptor</keyword>
<dbReference type="SMART" id="SM00607">
    <property type="entry name" value="FTP"/>
    <property type="match status" value="1"/>
</dbReference>
<feature type="domain" description="F5/8 type C" evidence="5">
    <location>
        <begin position="213"/>
        <end position="356"/>
    </location>
</feature>
<keyword evidence="3" id="KW-0106">Calcium</keyword>
<reference evidence="8" key="1">
    <citation type="journal article" date="2023" name="G3 (Bethesda)">
        <title>Whole genome assembly and annotation of the endangered Caribbean coral Acropora cervicornis.</title>
        <authorList>
            <person name="Selwyn J.D."/>
            <person name="Vollmer S.V."/>
        </authorList>
    </citation>
    <scope>NUCLEOTIDE SEQUENCE</scope>
    <source>
        <strain evidence="8">K2</strain>
    </source>
</reference>
<dbReference type="PANTHER" id="PTHR24543:SF335">
    <property type="entry name" value="EGF-LIKE REPEAT AND DISCOIDIN I-LIKE DOMAIN-CONTAINING PROTEIN 3"/>
    <property type="match status" value="1"/>
</dbReference>
<feature type="domain" description="F5/8 type C" evidence="5">
    <location>
        <begin position="87"/>
        <end position="211"/>
    </location>
</feature>
<evidence type="ECO:0000259" key="5">
    <source>
        <dbReference type="PROSITE" id="PS50022"/>
    </source>
</evidence>
<evidence type="ECO:0000256" key="2">
    <source>
        <dbReference type="ARBA" id="ARBA00022737"/>
    </source>
</evidence>
<dbReference type="InterPro" id="IPR036116">
    <property type="entry name" value="FN3_sf"/>
</dbReference>
<name>A0AAD9QY85_ACRCE</name>
<dbReference type="Pfam" id="PF00754">
    <property type="entry name" value="F5_F8_type_C"/>
    <property type="match status" value="2"/>
</dbReference>
<gene>
    <name evidence="8" type="ORF">P5673_005550</name>
</gene>
<keyword evidence="1" id="KW-0479">Metal-binding</keyword>
<dbReference type="Gene3D" id="2.60.40.10">
    <property type="entry name" value="Immunoglobulins"/>
    <property type="match status" value="4"/>
</dbReference>
<dbReference type="Pfam" id="PF00041">
    <property type="entry name" value="fn3"/>
    <property type="match status" value="3"/>
</dbReference>
<dbReference type="CDD" id="cd00063">
    <property type="entry name" value="FN3"/>
    <property type="match status" value="3"/>
</dbReference>
<dbReference type="InterPro" id="IPR000421">
    <property type="entry name" value="FA58C"/>
</dbReference>
<reference evidence="8" key="2">
    <citation type="journal article" date="2023" name="Science">
        <title>Genomic signatures of disease resistance in endangered staghorn corals.</title>
        <authorList>
            <person name="Vollmer S.V."/>
            <person name="Selwyn J.D."/>
            <person name="Despard B.A."/>
            <person name="Roesel C.L."/>
        </authorList>
    </citation>
    <scope>NUCLEOTIDE SEQUENCE</scope>
    <source>
        <strain evidence="8">K2</strain>
    </source>
</reference>
<dbReference type="EMBL" id="JARQWQ010000009">
    <property type="protein sequence ID" value="KAK2569714.1"/>
    <property type="molecule type" value="Genomic_DNA"/>
</dbReference>
<dbReference type="PROSITE" id="PS01285">
    <property type="entry name" value="FA58C_1"/>
    <property type="match status" value="2"/>
</dbReference>
<dbReference type="PROSITE" id="PS50022">
    <property type="entry name" value="FA58C_3"/>
    <property type="match status" value="2"/>
</dbReference>
<feature type="domain" description="Fibronectin type-III" evidence="7">
    <location>
        <begin position="677"/>
        <end position="770"/>
    </location>
</feature>
<dbReference type="SUPFAM" id="SSF49785">
    <property type="entry name" value="Galactose-binding domain-like"/>
    <property type="match status" value="3"/>
</dbReference>
<feature type="domain" description="Fibronectin type-III" evidence="7">
    <location>
        <begin position="473"/>
        <end position="569"/>
    </location>
</feature>
<dbReference type="SMART" id="SM00231">
    <property type="entry name" value="FA58C"/>
    <property type="match status" value="1"/>
</dbReference>
<dbReference type="Pfam" id="PF22633">
    <property type="entry name" value="F5_F8_type_C_2"/>
    <property type="match status" value="1"/>
</dbReference>
<evidence type="ECO:0000313" key="8">
    <source>
        <dbReference type="EMBL" id="KAK2569714.1"/>
    </source>
</evidence>
<dbReference type="InterPro" id="IPR036179">
    <property type="entry name" value="Ig-like_dom_sf"/>
</dbReference>
<evidence type="ECO:0000256" key="1">
    <source>
        <dbReference type="ARBA" id="ARBA00022723"/>
    </source>
</evidence>
<proteinExistence type="predicted"/>
<dbReference type="SUPFAM" id="SSF48726">
    <property type="entry name" value="Immunoglobulin"/>
    <property type="match status" value="1"/>
</dbReference>
<evidence type="ECO:0000313" key="9">
    <source>
        <dbReference type="Proteomes" id="UP001249851"/>
    </source>
</evidence>
<dbReference type="PANTHER" id="PTHR24543">
    <property type="entry name" value="MULTICOPPER OXIDASE-RELATED"/>
    <property type="match status" value="1"/>
</dbReference>
<dbReference type="GO" id="GO:0046872">
    <property type="term" value="F:metal ion binding"/>
    <property type="evidence" value="ECO:0007669"/>
    <property type="project" value="UniProtKB-KW"/>
</dbReference>
<dbReference type="AlphaFoldDB" id="A0AAD9QY85"/>
<dbReference type="InterPro" id="IPR007110">
    <property type="entry name" value="Ig-like_dom"/>
</dbReference>
<protein>
    <submittedName>
        <fullName evidence="8">Receptor-type tyrosine-protein phosphatase S</fullName>
    </submittedName>
</protein>
<dbReference type="InterPro" id="IPR013783">
    <property type="entry name" value="Ig-like_fold"/>
</dbReference>
<dbReference type="PROSITE" id="PS50835">
    <property type="entry name" value="IG_LIKE"/>
    <property type="match status" value="1"/>
</dbReference>
<dbReference type="InterPro" id="IPR008979">
    <property type="entry name" value="Galactose-bd-like_sf"/>
</dbReference>
<sequence>MALYQNATQSSVYSEGIKTGVASLAVDGNKNTDFSQGSCIHTNSQKDPWWRVDLGASLPVAEVVIVNRLCTSPCANYMNAFEIRIACRMNSVGVSDGSIIYDQRFSASSSSNPASNGRLRGGSAWIPSSNNNNSDYLQIDLGSVYVVCAVATQGNPSANDWTKTYKIKTSLDNVNWQWYQENNTVKVFTGNSQKNEIVKNDLYNPLAVKFIPCFSSLGNEEGVTSPQFSVTASTELDGSHMAKDSSLYGSSSWCSNGDASSPQYLQFNFGKVVTVSGIATQGDAGDNKWVTKYAVSYGYDEQSWLEYAEVQHLIGNSDNSSVVVHLFSSPFAAQFVRILPKNHNRAQCMRVDLFVQVAFLYVIVNNATLRAAHGESVTLNCITRSSKQRPRAVVKEWRKDEVKLADESSSSLTITYSNASDTNNKYRCVPLSSSSRDVQCTAVYQCSASLVAVAGLPGIKNQGNSTVTVILKKPGQVTGVSISMVTARTASVTWTSYSPGEDEIPTTRITVRYRNSTSPYYLAILPGSPPSKELTNLKPFSNYSLTVMASSVLGDGLWSNAVTFKTLTAKPSTAPSNIALQPFNETSYTISWDPLPREKSNGVVLAYEVKYTSVYYRGSPSSSAPRYQNTTDTMVTLQGLTLCSTYRVLVRAYTSAGAGPFSPTLEIVTARPDPPDPPRELKAVGTPRKRSITLSWKKPLRYGDDVQMYTVSYEGTKSYYPGFKHTNSVQTVALSREITDLYPDTTYKFVVAATHCGDNSTSVTSRTDMDGKL</sequence>
<dbReference type="FunFam" id="2.60.40.10:FF:000028">
    <property type="entry name" value="Neuronal cell adhesion molecule"/>
    <property type="match status" value="1"/>
</dbReference>